<name>A0A7Z0KA06_9MICC</name>
<dbReference type="AlphaFoldDB" id="A0A7Z0KA06"/>
<keyword evidence="5" id="KW-0805">Transcription regulation</keyword>
<evidence type="ECO:0000256" key="5">
    <source>
        <dbReference type="ARBA" id="ARBA00023015"/>
    </source>
</evidence>
<dbReference type="PANTHER" id="PTHR30346:SF29">
    <property type="entry name" value="LYSR SUBSTRATE-BINDING"/>
    <property type="match status" value="1"/>
</dbReference>
<comment type="similarity">
    <text evidence="1">Belongs to the LysR transcriptional regulatory family.</text>
</comment>
<dbReference type="Proteomes" id="UP000535437">
    <property type="component" value="Unassembled WGS sequence"/>
</dbReference>
<dbReference type="PROSITE" id="PS51266">
    <property type="entry name" value="ZF_CHY"/>
    <property type="match status" value="1"/>
</dbReference>
<dbReference type="RefSeq" id="WP_179542531.1">
    <property type="nucleotide sequence ID" value="NZ_BAAALL010000001.1"/>
</dbReference>
<dbReference type="Pfam" id="PF00126">
    <property type="entry name" value="HTH_1"/>
    <property type="match status" value="1"/>
</dbReference>
<dbReference type="InterPro" id="IPR036388">
    <property type="entry name" value="WH-like_DNA-bd_sf"/>
</dbReference>
<dbReference type="GO" id="GO:0032993">
    <property type="term" value="C:protein-DNA complex"/>
    <property type="evidence" value="ECO:0007669"/>
    <property type="project" value="TreeGrafter"/>
</dbReference>
<keyword evidence="7" id="KW-0804">Transcription</keyword>
<reference evidence="10 11" key="1">
    <citation type="submission" date="2020-07" db="EMBL/GenBank/DDBJ databases">
        <title>Sequencing the genomes of 1000 actinobacteria strains.</title>
        <authorList>
            <person name="Klenk H.-P."/>
        </authorList>
    </citation>
    <scope>NUCLEOTIDE SEQUENCE [LARGE SCALE GENOMIC DNA]</scope>
    <source>
        <strain evidence="10 11">DSM 15475</strain>
    </source>
</reference>
<dbReference type="SUPFAM" id="SSF161219">
    <property type="entry name" value="CHY zinc finger-like"/>
    <property type="match status" value="1"/>
</dbReference>
<keyword evidence="11" id="KW-1185">Reference proteome</keyword>
<keyword evidence="2" id="KW-0479">Metal-binding</keyword>
<protein>
    <submittedName>
        <fullName evidence="10">DNA-binding transcriptional LysR family regulator/uncharacterized CHY-type Zn-finger protein</fullName>
    </submittedName>
</protein>
<evidence type="ECO:0000256" key="4">
    <source>
        <dbReference type="ARBA" id="ARBA00022833"/>
    </source>
</evidence>
<dbReference type="GO" id="GO:0003677">
    <property type="term" value="F:DNA binding"/>
    <property type="evidence" value="ECO:0007669"/>
    <property type="project" value="UniProtKB-KW"/>
</dbReference>
<dbReference type="Gene3D" id="1.10.10.10">
    <property type="entry name" value="Winged helix-like DNA-binding domain superfamily/Winged helix DNA-binding domain"/>
    <property type="match status" value="1"/>
</dbReference>
<sequence>MEHRHLELLRELAARGTLAAVAKATHRSPSAVSQHLRAAERDLGVRLVEPASRTVRLTPEGELLAAGAADIAERMADLQAQLDARRGAPAGTVTLGTLPSAGEALMPGLLARTAGTGIVVDLDDFDLAEADFAARAHDSDIVIAHSLSGDAPAGTKELNVTVVAHEPLVVALPADHPMAGAEAIGPEEAQALEWIGVPPGYPFDTVLVALENELGAPLSRRVRLRDNRLVESLVAAGMGAALLPGFTTRPREGLVLRPLTGVRAQRSIVALSRPDRHARLAVRTVTRLLQETGAALEDAHREPSPGEVAGPVVDDETRCVHYASALDVVAIRFHCCGRWYPCLHCHAGAEDHSVLPWPADRHDAEALLCGVCRRRFSITEYLQAEGCTGCGAAFNPGCSRHHPVYFEMGPPS</sequence>
<evidence type="ECO:0000259" key="9">
    <source>
        <dbReference type="PROSITE" id="PS51266"/>
    </source>
</evidence>
<dbReference type="EMBL" id="JACCFY010000001">
    <property type="protein sequence ID" value="NYJ79294.1"/>
    <property type="molecule type" value="Genomic_DNA"/>
</dbReference>
<evidence type="ECO:0000256" key="6">
    <source>
        <dbReference type="ARBA" id="ARBA00023125"/>
    </source>
</evidence>
<dbReference type="GO" id="GO:0003700">
    <property type="term" value="F:DNA-binding transcription factor activity"/>
    <property type="evidence" value="ECO:0007669"/>
    <property type="project" value="InterPro"/>
</dbReference>
<comment type="caution">
    <text evidence="10">The sequence shown here is derived from an EMBL/GenBank/DDBJ whole genome shotgun (WGS) entry which is preliminary data.</text>
</comment>
<dbReference type="InterPro" id="IPR000847">
    <property type="entry name" value="LysR_HTH_N"/>
</dbReference>
<evidence type="ECO:0000256" key="3">
    <source>
        <dbReference type="ARBA" id="ARBA00022771"/>
    </source>
</evidence>
<dbReference type="Gene3D" id="3.40.190.10">
    <property type="entry name" value="Periplasmic binding protein-like II"/>
    <property type="match status" value="2"/>
</dbReference>
<dbReference type="Pfam" id="PF03466">
    <property type="entry name" value="LysR_substrate"/>
    <property type="match status" value="1"/>
</dbReference>
<proteinExistence type="inferred from homology"/>
<dbReference type="Pfam" id="PF05495">
    <property type="entry name" value="zf-CHY"/>
    <property type="match status" value="1"/>
</dbReference>
<dbReference type="GO" id="GO:0008270">
    <property type="term" value="F:zinc ion binding"/>
    <property type="evidence" value="ECO:0007669"/>
    <property type="project" value="UniProtKB-KW"/>
</dbReference>
<feature type="domain" description="CHY-type" evidence="9">
    <location>
        <begin position="312"/>
        <end position="392"/>
    </location>
</feature>
<keyword evidence="3" id="KW-0863">Zinc-finger</keyword>
<evidence type="ECO:0000313" key="11">
    <source>
        <dbReference type="Proteomes" id="UP000535437"/>
    </source>
</evidence>
<dbReference type="PROSITE" id="PS50931">
    <property type="entry name" value="HTH_LYSR"/>
    <property type="match status" value="1"/>
</dbReference>
<accession>A0A7Z0KA06</accession>
<keyword evidence="4" id="KW-0862">Zinc</keyword>
<evidence type="ECO:0000256" key="7">
    <source>
        <dbReference type="ARBA" id="ARBA00023163"/>
    </source>
</evidence>
<organism evidence="10 11">
    <name type="scientific">Nesterenkonia xinjiangensis</name>
    <dbReference type="NCBI Taxonomy" id="225327"/>
    <lineage>
        <taxon>Bacteria</taxon>
        <taxon>Bacillati</taxon>
        <taxon>Actinomycetota</taxon>
        <taxon>Actinomycetes</taxon>
        <taxon>Micrococcales</taxon>
        <taxon>Micrococcaceae</taxon>
        <taxon>Nesterenkonia</taxon>
    </lineage>
</organism>
<gene>
    <name evidence="10" type="ORF">HNR09_002705</name>
</gene>
<evidence type="ECO:0000313" key="10">
    <source>
        <dbReference type="EMBL" id="NYJ79294.1"/>
    </source>
</evidence>
<dbReference type="SUPFAM" id="SSF53850">
    <property type="entry name" value="Periplasmic binding protein-like II"/>
    <property type="match status" value="1"/>
</dbReference>
<dbReference type="InterPro" id="IPR005119">
    <property type="entry name" value="LysR_subst-bd"/>
</dbReference>
<dbReference type="InterPro" id="IPR036390">
    <property type="entry name" value="WH_DNA-bd_sf"/>
</dbReference>
<dbReference type="SUPFAM" id="SSF46785">
    <property type="entry name" value="Winged helix' DNA-binding domain"/>
    <property type="match status" value="1"/>
</dbReference>
<keyword evidence="6 10" id="KW-0238">DNA-binding</keyword>
<evidence type="ECO:0000259" key="8">
    <source>
        <dbReference type="PROSITE" id="PS50931"/>
    </source>
</evidence>
<feature type="domain" description="HTH lysR-type" evidence="8">
    <location>
        <begin position="1"/>
        <end position="58"/>
    </location>
</feature>
<evidence type="ECO:0000256" key="1">
    <source>
        <dbReference type="ARBA" id="ARBA00009437"/>
    </source>
</evidence>
<dbReference type="InterPro" id="IPR008913">
    <property type="entry name" value="Znf_CHY"/>
</dbReference>
<dbReference type="InterPro" id="IPR037274">
    <property type="entry name" value="Znf_CHY_sf"/>
</dbReference>
<evidence type="ECO:0000256" key="2">
    <source>
        <dbReference type="ARBA" id="ARBA00022723"/>
    </source>
</evidence>
<dbReference type="PANTHER" id="PTHR30346">
    <property type="entry name" value="TRANSCRIPTIONAL DUAL REGULATOR HCAR-RELATED"/>
    <property type="match status" value="1"/>
</dbReference>